<dbReference type="Gene3D" id="1.25.40.20">
    <property type="entry name" value="Ankyrin repeat-containing domain"/>
    <property type="match status" value="1"/>
</dbReference>
<reference evidence="1 2" key="1">
    <citation type="submission" date="2017-10" db="EMBL/GenBank/DDBJ databases">
        <title>Comparative genomics in systemic dimorphic fungi from Ajellomycetaceae.</title>
        <authorList>
            <person name="Munoz J.F."/>
            <person name="Mcewen J.G."/>
            <person name="Clay O.K."/>
            <person name="Cuomo C.A."/>
        </authorList>
    </citation>
    <scope>NUCLEOTIDE SEQUENCE [LARGE SCALE GENOMIC DNA]</scope>
    <source>
        <strain evidence="1 2">UAMH5409</strain>
    </source>
</reference>
<dbReference type="AlphaFoldDB" id="A0A2B7XHK6"/>
<sequence length="261" mass="29233">MKGSWNSLPPEIHYQIFAGLAHLQDFDEVPSGTKRLPLIKRNWRPIVSYLLVCGSWKSSLESTLIKKYAPATILVCANEPIALKALERAVHLSGLRTSRRNIRSHESNLNVKDCYTSERLPTQGDSRPGFGDLLGKLLMIATTRRFYTCLAFLLENGAGAEVIKLNYPIIVEYAIRSGSSKSVQLLLEHKEPLMDNNHPSLVAKAEDCGRADIANLLRRYGVKDTDCHCYGSKSLLIPLLNIFLGRESLVLMKEFLETHSP</sequence>
<evidence type="ECO:0000313" key="1">
    <source>
        <dbReference type="EMBL" id="PGH08108.1"/>
    </source>
</evidence>
<dbReference type="InterPro" id="IPR036770">
    <property type="entry name" value="Ankyrin_rpt-contain_sf"/>
</dbReference>
<protein>
    <submittedName>
        <fullName evidence="1">Uncharacterized protein</fullName>
    </submittedName>
</protein>
<dbReference type="Proteomes" id="UP000223968">
    <property type="component" value="Unassembled WGS sequence"/>
</dbReference>
<evidence type="ECO:0000313" key="2">
    <source>
        <dbReference type="Proteomes" id="UP000223968"/>
    </source>
</evidence>
<keyword evidence="2" id="KW-1185">Reference proteome</keyword>
<accession>A0A2B7XHK6</accession>
<dbReference type="SUPFAM" id="SSF48403">
    <property type="entry name" value="Ankyrin repeat"/>
    <property type="match status" value="1"/>
</dbReference>
<organism evidence="1 2">
    <name type="scientific">Helicocarpus griseus UAMH5409</name>
    <dbReference type="NCBI Taxonomy" id="1447875"/>
    <lineage>
        <taxon>Eukaryota</taxon>
        <taxon>Fungi</taxon>
        <taxon>Dikarya</taxon>
        <taxon>Ascomycota</taxon>
        <taxon>Pezizomycotina</taxon>
        <taxon>Eurotiomycetes</taxon>
        <taxon>Eurotiomycetidae</taxon>
        <taxon>Onygenales</taxon>
        <taxon>Ajellomycetaceae</taxon>
        <taxon>Helicocarpus</taxon>
    </lineage>
</organism>
<proteinExistence type="predicted"/>
<gene>
    <name evidence="1" type="ORF">AJ79_06108</name>
</gene>
<dbReference type="EMBL" id="PDNB01000104">
    <property type="protein sequence ID" value="PGH08108.1"/>
    <property type="molecule type" value="Genomic_DNA"/>
</dbReference>
<name>A0A2B7XHK6_9EURO</name>
<comment type="caution">
    <text evidence="1">The sequence shown here is derived from an EMBL/GenBank/DDBJ whole genome shotgun (WGS) entry which is preliminary data.</text>
</comment>